<evidence type="ECO:0000256" key="8">
    <source>
        <dbReference type="ARBA" id="ARBA00029447"/>
    </source>
</evidence>
<feature type="domain" description="Methyl-accepting transducer" evidence="11">
    <location>
        <begin position="269"/>
        <end position="484"/>
    </location>
</feature>
<dbReference type="SUPFAM" id="SSF58104">
    <property type="entry name" value="Methyl-accepting chemotaxis protein (MCP) signaling domain"/>
    <property type="match status" value="1"/>
</dbReference>
<accession>A0ABQ2ZAU5</accession>
<evidence type="ECO:0000256" key="6">
    <source>
        <dbReference type="ARBA" id="ARBA00023136"/>
    </source>
</evidence>
<keyword evidence="7 9" id="KW-0807">Transducer</keyword>
<reference evidence="14" key="1">
    <citation type="journal article" date="2019" name="Int. J. Syst. Evol. Microbiol.">
        <title>The Global Catalogue of Microorganisms (GCM) 10K type strain sequencing project: providing services to taxonomists for standard genome sequencing and annotation.</title>
        <authorList>
            <consortium name="The Broad Institute Genomics Platform"/>
            <consortium name="The Broad Institute Genome Sequencing Center for Infectious Disease"/>
            <person name="Wu L."/>
            <person name="Ma J."/>
        </authorList>
    </citation>
    <scope>NUCLEOTIDE SEQUENCE [LARGE SCALE GENOMIC DNA]</scope>
    <source>
        <strain evidence="14">KCTC 22228</strain>
    </source>
</reference>
<dbReference type="SMART" id="SM01049">
    <property type="entry name" value="Cache_2"/>
    <property type="match status" value="1"/>
</dbReference>
<comment type="subcellular location">
    <subcellularLocation>
        <location evidence="1">Cell membrane</location>
        <topology evidence="1">Multi-pass membrane protein</topology>
    </subcellularLocation>
</comment>
<dbReference type="PROSITE" id="PS50111">
    <property type="entry name" value="CHEMOTAXIS_TRANSDUC_2"/>
    <property type="match status" value="1"/>
</dbReference>
<organism evidence="13 14">
    <name type="scientific">Litchfieldella qijiaojingensis</name>
    <dbReference type="NCBI Taxonomy" id="980347"/>
    <lineage>
        <taxon>Bacteria</taxon>
        <taxon>Pseudomonadati</taxon>
        <taxon>Pseudomonadota</taxon>
        <taxon>Gammaproteobacteria</taxon>
        <taxon>Oceanospirillales</taxon>
        <taxon>Halomonadaceae</taxon>
        <taxon>Litchfieldella</taxon>
    </lineage>
</organism>
<dbReference type="Gene3D" id="1.10.287.950">
    <property type="entry name" value="Methyl-accepting chemotaxis protein"/>
    <property type="match status" value="1"/>
</dbReference>
<evidence type="ECO:0000259" key="12">
    <source>
        <dbReference type="PROSITE" id="PS50885"/>
    </source>
</evidence>
<keyword evidence="3" id="KW-0145">Chemotaxis</keyword>
<feature type="transmembrane region" description="Helical" evidence="10">
    <location>
        <begin position="12"/>
        <end position="32"/>
    </location>
</feature>
<dbReference type="PRINTS" id="PR00260">
    <property type="entry name" value="CHEMTRNSDUCR"/>
</dbReference>
<keyword evidence="4 10" id="KW-0812">Transmembrane</keyword>
<keyword evidence="6 10" id="KW-0472">Membrane</keyword>
<evidence type="ECO:0000256" key="4">
    <source>
        <dbReference type="ARBA" id="ARBA00022692"/>
    </source>
</evidence>
<dbReference type="PANTHER" id="PTHR43531">
    <property type="entry name" value="PROTEIN ICFG"/>
    <property type="match status" value="1"/>
</dbReference>
<protein>
    <submittedName>
        <fullName evidence="13">Methyl-accepting chemotaxis protein</fullName>
    </submittedName>
</protein>
<dbReference type="Pfam" id="PF00015">
    <property type="entry name" value="MCPsignal"/>
    <property type="match status" value="1"/>
</dbReference>
<proteinExistence type="inferred from homology"/>
<feature type="transmembrane region" description="Helical" evidence="10">
    <location>
        <begin position="192"/>
        <end position="211"/>
    </location>
</feature>
<keyword evidence="2" id="KW-1003">Cell membrane</keyword>
<evidence type="ECO:0000256" key="9">
    <source>
        <dbReference type="PROSITE-ProRule" id="PRU00284"/>
    </source>
</evidence>
<sequence>MNMRFLRISTRLNLLAVAMILGMGGLGIFSLFQEQGHLVDERQAALASLVQSAVGILEHYHELERSGTLSREEAQKLALDAIKGMRYGGGNYFWVNDMTPAMIMHPTVPDLEGQDLSGFEDPNGKRLFIEMIKTVEAQGQGVVEYFWPKPGFDEPVPKSSNVAGFEPWGWIVGTGLYIDDLDVLFWSNAQRLAIIFAFGGLILFAFIFTIARRIKHGLASALGLANAVAAGNLDATATVKSNDEIKELIDALNRMATKLKEVVGEVTLATRSVASGSQEMTVASAQLSQGATEQAASAEEASSSMEQMTANIKQNADNATQTESIARDAANDAETSGRAVTEAVGAMETIAEKILIVQDIARQTDLLALNAAVEAARAGEHGRGFAVVASEVRKLAERSQAAAQEISGLSGNTVKAAQEAGEMLARVVPDIQRSAELIAEISAASNEQNTGAAQINVAIQQLDKVTRQNTSAAKGMSATAEALSSQAERLQAAIGFFQAGRRKSITRTDAERVPRALGGAHRPLLLKQGRQSAV</sequence>
<evidence type="ECO:0000313" key="14">
    <source>
        <dbReference type="Proteomes" id="UP000653056"/>
    </source>
</evidence>
<dbReference type="CDD" id="cd06225">
    <property type="entry name" value="HAMP"/>
    <property type="match status" value="1"/>
</dbReference>
<dbReference type="Pfam" id="PF00672">
    <property type="entry name" value="HAMP"/>
    <property type="match status" value="1"/>
</dbReference>
<dbReference type="InterPro" id="IPR004089">
    <property type="entry name" value="MCPsignal_dom"/>
</dbReference>
<comment type="similarity">
    <text evidence="8">Belongs to the methyl-accepting chemotaxis (MCP) protein family.</text>
</comment>
<gene>
    <name evidence="13" type="ORF">GCM10007160_40250</name>
</gene>
<dbReference type="EMBL" id="BMXS01000032">
    <property type="protein sequence ID" value="GGY08840.1"/>
    <property type="molecule type" value="Genomic_DNA"/>
</dbReference>
<evidence type="ECO:0000256" key="2">
    <source>
        <dbReference type="ARBA" id="ARBA00022475"/>
    </source>
</evidence>
<dbReference type="SMART" id="SM00304">
    <property type="entry name" value="HAMP"/>
    <property type="match status" value="1"/>
</dbReference>
<dbReference type="Gene3D" id="3.30.450.20">
    <property type="entry name" value="PAS domain"/>
    <property type="match status" value="1"/>
</dbReference>
<evidence type="ECO:0000259" key="11">
    <source>
        <dbReference type="PROSITE" id="PS50111"/>
    </source>
</evidence>
<keyword evidence="5 10" id="KW-1133">Transmembrane helix</keyword>
<comment type="caution">
    <text evidence="13">The sequence shown here is derived from an EMBL/GenBank/DDBJ whole genome shotgun (WGS) entry which is preliminary data.</text>
</comment>
<feature type="domain" description="HAMP" evidence="12">
    <location>
        <begin position="212"/>
        <end position="264"/>
    </location>
</feature>
<evidence type="ECO:0000256" key="5">
    <source>
        <dbReference type="ARBA" id="ARBA00022989"/>
    </source>
</evidence>
<dbReference type="InterPro" id="IPR004090">
    <property type="entry name" value="Chemotax_Me-accpt_rcpt"/>
</dbReference>
<dbReference type="Pfam" id="PF17200">
    <property type="entry name" value="sCache_2"/>
    <property type="match status" value="1"/>
</dbReference>
<evidence type="ECO:0000313" key="13">
    <source>
        <dbReference type="EMBL" id="GGY08840.1"/>
    </source>
</evidence>
<dbReference type="Proteomes" id="UP000653056">
    <property type="component" value="Unassembled WGS sequence"/>
</dbReference>
<evidence type="ECO:0000256" key="1">
    <source>
        <dbReference type="ARBA" id="ARBA00004651"/>
    </source>
</evidence>
<dbReference type="InterPro" id="IPR033480">
    <property type="entry name" value="sCache_2"/>
</dbReference>
<evidence type="ECO:0000256" key="3">
    <source>
        <dbReference type="ARBA" id="ARBA00022500"/>
    </source>
</evidence>
<keyword evidence="14" id="KW-1185">Reference proteome</keyword>
<name>A0ABQ2ZAU5_9GAMM</name>
<dbReference type="InterPro" id="IPR051310">
    <property type="entry name" value="MCP_chemotaxis"/>
</dbReference>
<evidence type="ECO:0000256" key="7">
    <source>
        <dbReference type="ARBA" id="ARBA00023224"/>
    </source>
</evidence>
<dbReference type="PANTHER" id="PTHR43531:SF11">
    <property type="entry name" value="METHYL-ACCEPTING CHEMOTAXIS PROTEIN 3"/>
    <property type="match status" value="1"/>
</dbReference>
<evidence type="ECO:0000256" key="10">
    <source>
        <dbReference type="SAM" id="Phobius"/>
    </source>
</evidence>
<dbReference type="InterPro" id="IPR003660">
    <property type="entry name" value="HAMP_dom"/>
</dbReference>
<dbReference type="PROSITE" id="PS50885">
    <property type="entry name" value="HAMP"/>
    <property type="match status" value="1"/>
</dbReference>
<dbReference type="SMART" id="SM00283">
    <property type="entry name" value="MA"/>
    <property type="match status" value="1"/>
</dbReference>